<gene>
    <name evidence="1" type="ORF">AD1_189</name>
</gene>
<protein>
    <submittedName>
        <fullName evidence="1">Uncharacterized protein</fullName>
    </submittedName>
</protein>
<dbReference type="Proteomes" id="UP000262440">
    <property type="component" value="Segment"/>
</dbReference>
<sequence length="169" mass="19900">MQIFVSLSAPTIYYRGLAEDWSDDHAKKQHMTWVTPDRAYAEKYAEGGRLYKFHADPGRYASLKFRSLWTEVKFAEIHRRVKQLIMEAFQLHLVGKDEAMTLVKRLDALNKLIPASQYKRVYMWWDEYTEISKILKLAGYDSIKGNEGEHHDVPTFGIFDHTRVKMIKE</sequence>
<evidence type="ECO:0000313" key="1">
    <source>
        <dbReference type="EMBL" id="AXG67233.1"/>
    </source>
</evidence>
<proteinExistence type="predicted"/>
<organism evidence="1 2">
    <name type="scientific">Dickeya phage vB_DsoM_AD1</name>
    <dbReference type="NCBI Taxonomy" id="2283029"/>
    <lineage>
        <taxon>Viruses</taxon>
        <taxon>Duplodnaviria</taxon>
        <taxon>Heunggongvirae</taxon>
        <taxon>Uroviricota</taxon>
        <taxon>Caudoviricetes</taxon>
        <taxon>Alexandravirus</taxon>
        <taxon>Alexandravirus AD1</taxon>
    </lineage>
</organism>
<keyword evidence="2" id="KW-1185">Reference proteome</keyword>
<evidence type="ECO:0000313" key="2">
    <source>
        <dbReference type="Proteomes" id="UP000262440"/>
    </source>
</evidence>
<dbReference type="EMBL" id="MH460463">
    <property type="protein sequence ID" value="AXG67233.1"/>
    <property type="molecule type" value="Genomic_DNA"/>
</dbReference>
<accession>A0A384ZY92</accession>
<name>A0A384ZY92_9CAUD</name>
<reference evidence="1 2" key="1">
    <citation type="journal article" date="2018" name="Front. Microbiol.">
        <title>Jumbo Bacteriophages Are Represented Within an Increasing Diversity of Environmental Viruses Infecting the Emerging Phytopathogen, Dickeya solani.</title>
        <authorList>
            <person name="Day A.W."/>
            <person name="Ahn J."/>
            <person name="Salmond G.P.C."/>
        </authorList>
    </citation>
    <scope>NUCLEOTIDE SEQUENCE [LARGE SCALE GENOMIC DNA]</scope>
</reference>